<proteinExistence type="predicted"/>
<dbReference type="SUPFAM" id="SSF56112">
    <property type="entry name" value="Protein kinase-like (PK-like)"/>
    <property type="match status" value="1"/>
</dbReference>
<keyword evidence="6 9" id="KW-0067">ATP-binding</keyword>
<organism evidence="11 12">
    <name type="scientific">Paenibacillus shirakamiensis</name>
    <dbReference type="NCBI Taxonomy" id="1265935"/>
    <lineage>
        <taxon>Bacteria</taxon>
        <taxon>Bacillati</taxon>
        <taxon>Bacillota</taxon>
        <taxon>Bacilli</taxon>
        <taxon>Bacillales</taxon>
        <taxon>Paenibacillaceae</taxon>
        <taxon>Paenibacillus</taxon>
    </lineage>
</organism>
<evidence type="ECO:0000256" key="6">
    <source>
        <dbReference type="ARBA" id="ARBA00022840"/>
    </source>
</evidence>
<dbReference type="SUPFAM" id="SSF52540">
    <property type="entry name" value="P-loop containing nucleoside triphosphate hydrolases"/>
    <property type="match status" value="1"/>
</dbReference>
<dbReference type="InterPro" id="IPR027417">
    <property type="entry name" value="P-loop_NTPase"/>
</dbReference>
<dbReference type="InterPro" id="IPR011009">
    <property type="entry name" value="Kinase-like_dom_sf"/>
</dbReference>
<dbReference type="Proteomes" id="UP001519288">
    <property type="component" value="Unassembled WGS sequence"/>
</dbReference>
<keyword evidence="12" id="KW-1185">Reference proteome</keyword>
<dbReference type="Pfam" id="PF00069">
    <property type="entry name" value="Pkinase"/>
    <property type="match status" value="1"/>
</dbReference>
<dbReference type="InterPro" id="IPR017441">
    <property type="entry name" value="Protein_kinase_ATP_BS"/>
</dbReference>
<protein>
    <recommendedName>
        <fullName evidence="1">non-specific serine/threonine protein kinase</fullName>
        <ecNumber evidence="1">2.7.11.1</ecNumber>
    </recommendedName>
</protein>
<dbReference type="PROSITE" id="PS00108">
    <property type="entry name" value="PROTEIN_KINASE_ST"/>
    <property type="match status" value="1"/>
</dbReference>
<keyword evidence="5 11" id="KW-0418">Kinase</keyword>
<comment type="catalytic activity">
    <reaction evidence="8">
        <text>L-seryl-[protein] + ATP = O-phospho-L-seryl-[protein] + ADP + H(+)</text>
        <dbReference type="Rhea" id="RHEA:17989"/>
        <dbReference type="Rhea" id="RHEA-COMP:9863"/>
        <dbReference type="Rhea" id="RHEA-COMP:11604"/>
        <dbReference type="ChEBI" id="CHEBI:15378"/>
        <dbReference type="ChEBI" id="CHEBI:29999"/>
        <dbReference type="ChEBI" id="CHEBI:30616"/>
        <dbReference type="ChEBI" id="CHEBI:83421"/>
        <dbReference type="ChEBI" id="CHEBI:456216"/>
        <dbReference type="EC" id="2.7.11.1"/>
    </reaction>
</comment>
<dbReference type="SMART" id="SM00220">
    <property type="entry name" value="S_TKc"/>
    <property type="match status" value="1"/>
</dbReference>
<keyword evidence="4 9" id="KW-0547">Nucleotide-binding</keyword>
<gene>
    <name evidence="11" type="ORF">J2Z69_000814</name>
</gene>
<dbReference type="InterPro" id="IPR000719">
    <property type="entry name" value="Prot_kinase_dom"/>
</dbReference>
<dbReference type="GO" id="GO:0004674">
    <property type="term" value="F:protein serine/threonine kinase activity"/>
    <property type="evidence" value="ECO:0007669"/>
    <property type="project" value="UniProtKB-EC"/>
</dbReference>
<dbReference type="PANTHER" id="PTHR24363:SF0">
    <property type="entry name" value="SERINE_THREONINE KINASE LIKE DOMAIN CONTAINING 1"/>
    <property type="match status" value="1"/>
</dbReference>
<feature type="domain" description="Protein kinase" evidence="10">
    <location>
        <begin position="17"/>
        <end position="267"/>
    </location>
</feature>
<sequence length="502" mass="56439">MQFSSRLSTGDVIGGRYKIEKKLGSGGTSYVYLAEDLKLPGKRWAIKETLTAPDYFGNLEEEARLLIQLHHARLPHVIDFFPPDSAGYTYLIMDYIQGVTLDVFLEHQQGRMSLVQICNIAGQICEGLMYLHQHDPPIVYRDLKPSNLMIDAGGEVRFIDFGIARHYKHDQTEDTVKLGTIGFASPEQYGGRQTDTRSDLYSLGALLLYLVTGGEQTEWTNISDKLLASQVPASLYRVVKTLLHQRPEERYSSAAEVKIAIETHNRTLTSSQSEYRAIQPGGRTKVIGVMGTSPGVGVTHTCILLAHTLKQHFNNIMIMECGGKSTAFAALQQRAHSDYRNDGGELSHVFRMNQIVYHRAASRGQILNVVATEGGVVILDLGNRRTKDIFEELMRADLAIVVGSGAKWRVHELYDFHKSSSTYPRNKWLYAIPGMPLHAISYLRRTMKTSRVVPIPFEIDPFEPAQDVMKEIEAICRPIISGESPKRWGSMIRQFKRWGGIL</sequence>
<evidence type="ECO:0000256" key="2">
    <source>
        <dbReference type="ARBA" id="ARBA00022527"/>
    </source>
</evidence>
<evidence type="ECO:0000256" key="7">
    <source>
        <dbReference type="ARBA" id="ARBA00047899"/>
    </source>
</evidence>
<evidence type="ECO:0000256" key="1">
    <source>
        <dbReference type="ARBA" id="ARBA00012513"/>
    </source>
</evidence>
<reference evidence="11 12" key="1">
    <citation type="submission" date="2021-03" db="EMBL/GenBank/DDBJ databases">
        <title>Genomic Encyclopedia of Type Strains, Phase IV (KMG-IV): sequencing the most valuable type-strain genomes for metagenomic binning, comparative biology and taxonomic classification.</title>
        <authorList>
            <person name="Goeker M."/>
        </authorList>
    </citation>
    <scope>NUCLEOTIDE SEQUENCE [LARGE SCALE GENOMIC DNA]</scope>
    <source>
        <strain evidence="11 12">DSM 26806</strain>
    </source>
</reference>
<evidence type="ECO:0000259" key="10">
    <source>
        <dbReference type="PROSITE" id="PS50011"/>
    </source>
</evidence>
<accession>A0ABS4JFF0</accession>
<evidence type="ECO:0000256" key="3">
    <source>
        <dbReference type="ARBA" id="ARBA00022679"/>
    </source>
</evidence>
<evidence type="ECO:0000313" key="12">
    <source>
        <dbReference type="Proteomes" id="UP001519288"/>
    </source>
</evidence>
<keyword evidence="3 11" id="KW-0808">Transferase</keyword>
<dbReference type="InterPro" id="IPR008271">
    <property type="entry name" value="Ser/Thr_kinase_AS"/>
</dbReference>
<name>A0ABS4JFF0_9BACL</name>
<dbReference type="Gene3D" id="3.30.200.20">
    <property type="entry name" value="Phosphorylase Kinase, domain 1"/>
    <property type="match status" value="1"/>
</dbReference>
<dbReference type="PROSITE" id="PS00107">
    <property type="entry name" value="PROTEIN_KINASE_ATP"/>
    <property type="match status" value="1"/>
</dbReference>
<dbReference type="PROSITE" id="PS50011">
    <property type="entry name" value="PROTEIN_KINASE_DOM"/>
    <property type="match status" value="1"/>
</dbReference>
<evidence type="ECO:0000313" key="11">
    <source>
        <dbReference type="EMBL" id="MBP1999795.1"/>
    </source>
</evidence>
<feature type="binding site" evidence="9">
    <location>
        <position position="47"/>
    </location>
    <ligand>
        <name>ATP</name>
        <dbReference type="ChEBI" id="CHEBI:30616"/>
    </ligand>
</feature>
<dbReference type="PANTHER" id="PTHR24363">
    <property type="entry name" value="SERINE/THREONINE PROTEIN KINASE"/>
    <property type="match status" value="1"/>
</dbReference>
<dbReference type="RefSeq" id="WP_209859340.1">
    <property type="nucleotide sequence ID" value="NZ_JAGGLD010000001.1"/>
</dbReference>
<evidence type="ECO:0000256" key="8">
    <source>
        <dbReference type="ARBA" id="ARBA00048679"/>
    </source>
</evidence>
<comment type="catalytic activity">
    <reaction evidence="7">
        <text>L-threonyl-[protein] + ATP = O-phospho-L-threonyl-[protein] + ADP + H(+)</text>
        <dbReference type="Rhea" id="RHEA:46608"/>
        <dbReference type="Rhea" id="RHEA-COMP:11060"/>
        <dbReference type="Rhea" id="RHEA-COMP:11605"/>
        <dbReference type="ChEBI" id="CHEBI:15378"/>
        <dbReference type="ChEBI" id="CHEBI:30013"/>
        <dbReference type="ChEBI" id="CHEBI:30616"/>
        <dbReference type="ChEBI" id="CHEBI:61977"/>
        <dbReference type="ChEBI" id="CHEBI:456216"/>
        <dbReference type="EC" id="2.7.11.1"/>
    </reaction>
</comment>
<keyword evidence="2" id="KW-0723">Serine/threonine-protein kinase</keyword>
<evidence type="ECO:0000256" key="4">
    <source>
        <dbReference type="ARBA" id="ARBA00022741"/>
    </source>
</evidence>
<dbReference type="EMBL" id="JAGGLD010000001">
    <property type="protein sequence ID" value="MBP1999795.1"/>
    <property type="molecule type" value="Genomic_DNA"/>
</dbReference>
<dbReference type="CDD" id="cd14014">
    <property type="entry name" value="STKc_PknB_like"/>
    <property type="match status" value="1"/>
</dbReference>
<dbReference type="EC" id="2.7.11.1" evidence="1"/>
<evidence type="ECO:0000256" key="9">
    <source>
        <dbReference type="PROSITE-ProRule" id="PRU10141"/>
    </source>
</evidence>
<comment type="caution">
    <text evidence="11">The sequence shown here is derived from an EMBL/GenBank/DDBJ whole genome shotgun (WGS) entry which is preliminary data.</text>
</comment>
<evidence type="ECO:0000256" key="5">
    <source>
        <dbReference type="ARBA" id="ARBA00022777"/>
    </source>
</evidence>
<dbReference type="Gene3D" id="1.10.510.10">
    <property type="entry name" value="Transferase(Phosphotransferase) domain 1"/>
    <property type="match status" value="1"/>
</dbReference>